<evidence type="ECO:0000313" key="1">
    <source>
        <dbReference type="EMBL" id="KAA3485734.1"/>
    </source>
</evidence>
<organism evidence="1 2">
    <name type="scientific">Gossypium australe</name>
    <dbReference type="NCBI Taxonomy" id="47621"/>
    <lineage>
        <taxon>Eukaryota</taxon>
        <taxon>Viridiplantae</taxon>
        <taxon>Streptophyta</taxon>
        <taxon>Embryophyta</taxon>
        <taxon>Tracheophyta</taxon>
        <taxon>Spermatophyta</taxon>
        <taxon>Magnoliopsida</taxon>
        <taxon>eudicotyledons</taxon>
        <taxon>Gunneridae</taxon>
        <taxon>Pentapetalae</taxon>
        <taxon>rosids</taxon>
        <taxon>malvids</taxon>
        <taxon>Malvales</taxon>
        <taxon>Malvaceae</taxon>
        <taxon>Malvoideae</taxon>
        <taxon>Gossypium</taxon>
    </lineage>
</organism>
<accession>A0A5B6WXE2</accession>
<evidence type="ECO:0000313" key="2">
    <source>
        <dbReference type="Proteomes" id="UP000325315"/>
    </source>
</evidence>
<proteinExistence type="predicted"/>
<keyword evidence="1" id="KW-0808">Transferase</keyword>
<keyword evidence="2" id="KW-1185">Reference proteome</keyword>
<sequence length="78" mass="9113">MEFGERHGTSCVSLRRFHNLRCFNLAMLGKQVVRLILRPDSLVSRIFRATYYHDTSFFEAPNGMEEMKVRNLFGSVID</sequence>
<name>A0A5B6WXE2_9ROSI</name>
<dbReference type="AlphaFoldDB" id="A0A5B6WXE2"/>
<gene>
    <name evidence="1" type="ORF">EPI10_029727</name>
</gene>
<comment type="caution">
    <text evidence="1">The sequence shown here is derived from an EMBL/GenBank/DDBJ whole genome shotgun (WGS) entry which is preliminary data.</text>
</comment>
<reference evidence="2" key="1">
    <citation type="journal article" date="2019" name="Plant Biotechnol. J.">
        <title>Genome sequencing of the Australian wild diploid species Gossypium australe highlights disease resistance and delayed gland morphogenesis.</title>
        <authorList>
            <person name="Cai Y."/>
            <person name="Cai X."/>
            <person name="Wang Q."/>
            <person name="Wang P."/>
            <person name="Zhang Y."/>
            <person name="Cai C."/>
            <person name="Xu Y."/>
            <person name="Wang K."/>
            <person name="Zhou Z."/>
            <person name="Wang C."/>
            <person name="Geng S."/>
            <person name="Li B."/>
            <person name="Dong Q."/>
            <person name="Hou Y."/>
            <person name="Wang H."/>
            <person name="Ai P."/>
            <person name="Liu Z."/>
            <person name="Yi F."/>
            <person name="Sun M."/>
            <person name="An G."/>
            <person name="Cheng J."/>
            <person name="Zhang Y."/>
            <person name="Shi Q."/>
            <person name="Xie Y."/>
            <person name="Shi X."/>
            <person name="Chang Y."/>
            <person name="Huang F."/>
            <person name="Chen Y."/>
            <person name="Hong S."/>
            <person name="Mi L."/>
            <person name="Sun Q."/>
            <person name="Zhang L."/>
            <person name="Zhou B."/>
            <person name="Peng R."/>
            <person name="Zhang X."/>
            <person name="Liu F."/>
        </authorList>
    </citation>
    <scope>NUCLEOTIDE SEQUENCE [LARGE SCALE GENOMIC DNA]</scope>
    <source>
        <strain evidence="2">cv. PA1801</strain>
    </source>
</reference>
<dbReference type="EMBL" id="SMMG02000001">
    <property type="protein sequence ID" value="KAA3485734.1"/>
    <property type="molecule type" value="Genomic_DNA"/>
</dbReference>
<dbReference type="GO" id="GO:0016740">
    <property type="term" value="F:transferase activity"/>
    <property type="evidence" value="ECO:0007669"/>
    <property type="project" value="UniProtKB-KW"/>
</dbReference>
<dbReference type="Proteomes" id="UP000325315">
    <property type="component" value="Unassembled WGS sequence"/>
</dbReference>
<protein>
    <submittedName>
        <fullName evidence="1">Polynucleotidyl transferase, Ribonuclease H fold</fullName>
    </submittedName>
</protein>